<evidence type="ECO:0000256" key="1">
    <source>
        <dbReference type="ARBA" id="ARBA00022980"/>
    </source>
</evidence>
<evidence type="ECO:0000313" key="3">
    <source>
        <dbReference type="EMBL" id="KAF6142790.1"/>
    </source>
</evidence>
<organism evidence="3 4">
    <name type="scientific">Kingdonia uniflora</name>
    <dbReference type="NCBI Taxonomy" id="39325"/>
    <lineage>
        <taxon>Eukaryota</taxon>
        <taxon>Viridiplantae</taxon>
        <taxon>Streptophyta</taxon>
        <taxon>Embryophyta</taxon>
        <taxon>Tracheophyta</taxon>
        <taxon>Spermatophyta</taxon>
        <taxon>Magnoliopsida</taxon>
        <taxon>Ranunculales</taxon>
        <taxon>Circaeasteraceae</taxon>
        <taxon>Kingdonia</taxon>
    </lineage>
</organism>
<name>A0A7J7LJT0_9MAGN</name>
<dbReference type="GO" id="GO:0006412">
    <property type="term" value="P:translation"/>
    <property type="evidence" value="ECO:0007669"/>
    <property type="project" value="InterPro"/>
</dbReference>
<dbReference type="PANTHER" id="PTHR11489">
    <property type="entry name" value="40S RIBOSOMAL PROTEIN SA"/>
    <property type="match status" value="1"/>
</dbReference>
<keyword evidence="4" id="KW-1185">Reference proteome</keyword>
<dbReference type="OrthoDB" id="414863at2759"/>
<evidence type="ECO:0000256" key="2">
    <source>
        <dbReference type="ARBA" id="ARBA00023274"/>
    </source>
</evidence>
<comment type="caution">
    <text evidence="3">The sequence shown here is derived from an EMBL/GenBank/DDBJ whole genome shotgun (WGS) entry which is preliminary data.</text>
</comment>
<evidence type="ECO:0000313" key="4">
    <source>
        <dbReference type="Proteomes" id="UP000541444"/>
    </source>
</evidence>
<dbReference type="EMBL" id="JACGCM010002238">
    <property type="protein sequence ID" value="KAF6142790.1"/>
    <property type="molecule type" value="Genomic_DNA"/>
</dbReference>
<accession>A0A7J7LJT0</accession>
<proteinExistence type="predicted"/>
<dbReference type="Gene3D" id="3.40.50.10490">
    <property type="entry name" value="Glucose-6-phosphate isomerase like protein, domain 1"/>
    <property type="match status" value="1"/>
</dbReference>
<keyword evidence="2" id="KW-0687">Ribonucleoprotein</keyword>
<protein>
    <submittedName>
        <fullName evidence="3">Uncharacterized protein</fullName>
    </submittedName>
</protein>
<dbReference type="GO" id="GO:0003735">
    <property type="term" value="F:structural constituent of ribosome"/>
    <property type="evidence" value="ECO:0007669"/>
    <property type="project" value="InterPro"/>
</dbReference>
<gene>
    <name evidence="3" type="ORF">GIB67_002654</name>
</gene>
<dbReference type="Proteomes" id="UP000541444">
    <property type="component" value="Unassembled WGS sequence"/>
</dbReference>
<reference evidence="3 4" key="1">
    <citation type="journal article" date="2020" name="IScience">
        <title>Genome Sequencing of the Endangered Kingdonia uniflora (Circaeasteraceae, Ranunculales) Reveals Potential Mechanisms of Evolutionary Specialization.</title>
        <authorList>
            <person name="Sun Y."/>
            <person name="Deng T."/>
            <person name="Zhang A."/>
            <person name="Moore M.J."/>
            <person name="Landis J.B."/>
            <person name="Lin N."/>
            <person name="Zhang H."/>
            <person name="Zhang X."/>
            <person name="Huang J."/>
            <person name="Zhang X."/>
            <person name="Sun H."/>
            <person name="Wang H."/>
        </authorList>
    </citation>
    <scope>NUCLEOTIDE SEQUENCE [LARGE SCALE GENOMIC DNA]</scope>
    <source>
        <strain evidence="3">TB1705</strain>
        <tissue evidence="3">Leaf</tissue>
    </source>
</reference>
<dbReference type="GO" id="GO:0015935">
    <property type="term" value="C:small ribosomal subunit"/>
    <property type="evidence" value="ECO:0007669"/>
    <property type="project" value="InterPro"/>
</dbReference>
<keyword evidence="1" id="KW-0689">Ribosomal protein</keyword>
<sequence>MIIAFCETDIGITAKIKGKQSIGYLFWLLAKMASQMRDTILLGQKWDVMVDLFFCREPRETKRKEEEAHTAQPATVAVEAAGNGWDDVPIPLIAT</sequence>
<dbReference type="InterPro" id="IPR005707">
    <property type="entry name" value="Ribosomal_uS2_euk/arc"/>
</dbReference>
<dbReference type="AlphaFoldDB" id="A0A7J7LJT0"/>